<dbReference type="InParanoid" id="J0D9Y3"/>
<sequence>MKQTVLGLVRDLVKLGSSPDAISILQSCAEACRARNLSLEAILQEPSIEGHAPLYWAILKNSSQAEEQHQISLVDLLMSFPLTPAVIAEARQACLLNSDDVLFQRLRRSPGCAGLSATDELLLGSPPADLIQVENAPGDHGAFKVSLHFVHFQKRMRVSRAVRAEFIARGASLLHTFLPPSASDSCCAGRIWYLQFSIAGATERYQKPAGTWIVSVGLVDDSPSTHLDSRLSILPGTPLSPASTAKALPSAPASPTPGSWTSQFTSARTSASNPRPPIDIRLRTSTTQLGEREYNDGTGRKRVIAALADSPRGASLEFDGCPHINFDGSLDAVFEADLKQSGLDSDCIIS</sequence>
<reference evidence="3" key="1">
    <citation type="journal article" date="2012" name="Science">
        <title>The Paleozoic origin of enzymatic lignin decomposition reconstructed from 31 fungal genomes.</title>
        <authorList>
            <person name="Floudas D."/>
            <person name="Binder M."/>
            <person name="Riley R."/>
            <person name="Barry K."/>
            <person name="Blanchette R.A."/>
            <person name="Henrissat B."/>
            <person name="Martinez A.T."/>
            <person name="Otillar R."/>
            <person name="Spatafora J.W."/>
            <person name="Yadav J.S."/>
            <person name="Aerts A."/>
            <person name="Benoit I."/>
            <person name="Boyd A."/>
            <person name="Carlson A."/>
            <person name="Copeland A."/>
            <person name="Coutinho P.M."/>
            <person name="de Vries R.P."/>
            <person name="Ferreira P."/>
            <person name="Findley K."/>
            <person name="Foster B."/>
            <person name="Gaskell J."/>
            <person name="Glotzer D."/>
            <person name="Gorecki P."/>
            <person name="Heitman J."/>
            <person name="Hesse C."/>
            <person name="Hori C."/>
            <person name="Igarashi K."/>
            <person name="Jurgens J.A."/>
            <person name="Kallen N."/>
            <person name="Kersten P."/>
            <person name="Kohler A."/>
            <person name="Kuees U."/>
            <person name="Kumar T.K.A."/>
            <person name="Kuo A."/>
            <person name="LaButti K."/>
            <person name="Larrondo L.F."/>
            <person name="Lindquist E."/>
            <person name="Ling A."/>
            <person name="Lombard V."/>
            <person name="Lucas S."/>
            <person name="Lundell T."/>
            <person name="Martin R."/>
            <person name="McLaughlin D.J."/>
            <person name="Morgenstern I."/>
            <person name="Morin E."/>
            <person name="Murat C."/>
            <person name="Nagy L.G."/>
            <person name="Nolan M."/>
            <person name="Ohm R.A."/>
            <person name="Patyshakuliyeva A."/>
            <person name="Rokas A."/>
            <person name="Ruiz-Duenas F.J."/>
            <person name="Sabat G."/>
            <person name="Salamov A."/>
            <person name="Samejima M."/>
            <person name="Schmutz J."/>
            <person name="Slot J.C."/>
            <person name="St John F."/>
            <person name="Stenlid J."/>
            <person name="Sun H."/>
            <person name="Sun S."/>
            <person name="Syed K."/>
            <person name="Tsang A."/>
            <person name="Wiebenga A."/>
            <person name="Young D."/>
            <person name="Pisabarro A."/>
            <person name="Eastwood D.C."/>
            <person name="Martin F."/>
            <person name="Cullen D."/>
            <person name="Grigoriev I.V."/>
            <person name="Hibbett D.S."/>
        </authorList>
    </citation>
    <scope>NUCLEOTIDE SEQUENCE [LARGE SCALE GENOMIC DNA]</scope>
    <source>
        <strain evidence="3">TFB10046</strain>
    </source>
</reference>
<dbReference type="AlphaFoldDB" id="J0D9Y3"/>
<dbReference type="OMA" id="PLYWAII"/>
<dbReference type="Proteomes" id="UP000006514">
    <property type="component" value="Unassembled WGS sequence"/>
</dbReference>
<name>J0D9Y3_AURST</name>
<evidence type="ECO:0000313" key="3">
    <source>
        <dbReference type="Proteomes" id="UP000006514"/>
    </source>
</evidence>
<feature type="region of interest" description="Disordered" evidence="1">
    <location>
        <begin position="242"/>
        <end position="277"/>
    </location>
</feature>
<protein>
    <submittedName>
        <fullName evidence="2">Uncharacterized protein</fullName>
    </submittedName>
</protein>
<evidence type="ECO:0000313" key="2">
    <source>
        <dbReference type="EMBL" id="EJD36717.1"/>
    </source>
</evidence>
<gene>
    <name evidence="2" type="ORF">AURDEDRAFT_108451</name>
</gene>
<accession>J0D9Y3</accession>
<organism evidence="2 3">
    <name type="scientific">Auricularia subglabra (strain TFB-10046 / SS5)</name>
    <name type="common">White-rot fungus</name>
    <name type="synonym">Auricularia delicata (strain TFB10046)</name>
    <dbReference type="NCBI Taxonomy" id="717982"/>
    <lineage>
        <taxon>Eukaryota</taxon>
        <taxon>Fungi</taxon>
        <taxon>Dikarya</taxon>
        <taxon>Basidiomycota</taxon>
        <taxon>Agaricomycotina</taxon>
        <taxon>Agaricomycetes</taxon>
        <taxon>Auriculariales</taxon>
        <taxon>Auriculariaceae</taxon>
        <taxon>Auricularia</taxon>
    </lineage>
</organism>
<dbReference type="eggNOG" id="ENOG502SNI7">
    <property type="taxonomic scope" value="Eukaryota"/>
</dbReference>
<dbReference type="EMBL" id="JH687855">
    <property type="protein sequence ID" value="EJD36717.1"/>
    <property type="molecule type" value="Genomic_DNA"/>
</dbReference>
<proteinExistence type="predicted"/>
<evidence type="ECO:0000256" key="1">
    <source>
        <dbReference type="SAM" id="MobiDB-lite"/>
    </source>
</evidence>
<keyword evidence="3" id="KW-1185">Reference proteome</keyword>
<dbReference type="OrthoDB" id="2959034at2759"/>
<feature type="compositionally biased region" description="Polar residues" evidence="1">
    <location>
        <begin position="256"/>
        <end position="273"/>
    </location>
</feature>
<dbReference type="KEGG" id="adl:AURDEDRAFT_108451"/>